<dbReference type="PROSITE" id="PS50995">
    <property type="entry name" value="HTH_MARR_2"/>
    <property type="match status" value="1"/>
</dbReference>
<keyword evidence="3" id="KW-0804">Transcription</keyword>
<evidence type="ECO:0000256" key="1">
    <source>
        <dbReference type="ARBA" id="ARBA00023015"/>
    </source>
</evidence>
<organism evidence="6 7">
    <name type="scientific">Paenibacillus septentrionalis</name>
    <dbReference type="NCBI Taxonomy" id="429342"/>
    <lineage>
        <taxon>Bacteria</taxon>
        <taxon>Bacillati</taxon>
        <taxon>Bacillota</taxon>
        <taxon>Bacilli</taxon>
        <taxon>Bacillales</taxon>
        <taxon>Paenibacillaceae</taxon>
        <taxon>Paenibacillus</taxon>
    </lineage>
</organism>
<protein>
    <submittedName>
        <fullName evidence="6">MarR family winged helix-turn-helix transcriptional regulator</fullName>
    </submittedName>
</protein>
<keyword evidence="1" id="KW-0805">Transcription regulation</keyword>
<keyword evidence="2" id="KW-0238">DNA-binding</keyword>
<evidence type="ECO:0000256" key="4">
    <source>
        <dbReference type="SAM" id="MobiDB-lite"/>
    </source>
</evidence>
<feature type="region of interest" description="Disordered" evidence="4">
    <location>
        <begin position="157"/>
        <end position="197"/>
    </location>
</feature>
<proteinExistence type="predicted"/>
<dbReference type="PANTHER" id="PTHR42756:SF1">
    <property type="entry name" value="TRANSCRIPTIONAL REPRESSOR OF EMRAB OPERON"/>
    <property type="match status" value="1"/>
</dbReference>
<dbReference type="Pfam" id="PF01047">
    <property type="entry name" value="MarR"/>
    <property type="match status" value="1"/>
</dbReference>
<evidence type="ECO:0000313" key="6">
    <source>
        <dbReference type="EMBL" id="MFC6331759.1"/>
    </source>
</evidence>
<dbReference type="SMART" id="SM00347">
    <property type="entry name" value="HTH_MARR"/>
    <property type="match status" value="1"/>
</dbReference>
<keyword evidence="7" id="KW-1185">Reference proteome</keyword>
<dbReference type="InterPro" id="IPR000835">
    <property type="entry name" value="HTH_MarR-typ"/>
</dbReference>
<sequence>MTDANYVQLQELDHLFRKLVRKYVKERDKITIEGITLPGVMILRQISLLGEQRMSDLAEQLDLSSGAITAQCDKLEEGGYAERIRYKEDRRTIYLNITEQGIGLLERYHNIGQLNMELIFRGFSQDEVTQQLHIFRKLIENVEGMSEQIMSAVVVNDKNEQSTDESSPNRESDQAVAKHRPAQPQTQQSKNDHFLSY</sequence>
<name>A0ABW1UZV5_9BACL</name>
<dbReference type="EMBL" id="JBHSTE010000001">
    <property type="protein sequence ID" value="MFC6331759.1"/>
    <property type="molecule type" value="Genomic_DNA"/>
</dbReference>
<accession>A0ABW1UZV5</accession>
<evidence type="ECO:0000313" key="7">
    <source>
        <dbReference type="Proteomes" id="UP001596233"/>
    </source>
</evidence>
<dbReference type="RefSeq" id="WP_379231327.1">
    <property type="nucleotide sequence ID" value="NZ_JBHSTE010000001.1"/>
</dbReference>
<evidence type="ECO:0000256" key="2">
    <source>
        <dbReference type="ARBA" id="ARBA00023125"/>
    </source>
</evidence>
<evidence type="ECO:0000256" key="3">
    <source>
        <dbReference type="ARBA" id="ARBA00023163"/>
    </source>
</evidence>
<comment type="caution">
    <text evidence="6">The sequence shown here is derived from an EMBL/GenBank/DDBJ whole genome shotgun (WGS) entry which is preliminary data.</text>
</comment>
<dbReference type="InterPro" id="IPR036388">
    <property type="entry name" value="WH-like_DNA-bd_sf"/>
</dbReference>
<reference evidence="7" key="1">
    <citation type="journal article" date="2019" name="Int. J. Syst. Evol. Microbiol.">
        <title>The Global Catalogue of Microorganisms (GCM) 10K type strain sequencing project: providing services to taxonomists for standard genome sequencing and annotation.</title>
        <authorList>
            <consortium name="The Broad Institute Genomics Platform"/>
            <consortium name="The Broad Institute Genome Sequencing Center for Infectious Disease"/>
            <person name="Wu L."/>
            <person name="Ma J."/>
        </authorList>
    </citation>
    <scope>NUCLEOTIDE SEQUENCE [LARGE SCALE GENOMIC DNA]</scope>
    <source>
        <strain evidence="7">PCU 280</strain>
    </source>
</reference>
<dbReference type="InterPro" id="IPR036390">
    <property type="entry name" value="WH_DNA-bd_sf"/>
</dbReference>
<dbReference type="Gene3D" id="1.10.10.10">
    <property type="entry name" value="Winged helix-like DNA-binding domain superfamily/Winged helix DNA-binding domain"/>
    <property type="match status" value="1"/>
</dbReference>
<feature type="domain" description="HTH marR-type" evidence="5">
    <location>
        <begin position="9"/>
        <end position="140"/>
    </location>
</feature>
<dbReference type="PRINTS" id="PR00598">
    <property type="entry name" value="HTHMARR"/>
</dbReference>
<feature type="compositionally biased region" description="Basic and acidic residues" evidence="4">
    <location>
        <begin position="157"/>
        <end position="173"/>
    </location>
</feature>
<dbReference type="SUPFAM" id="SSF46785">
    <property type="entry name" value="Winged helix' DNA-binding domain"/>
    <property type="match status" value="1"/>
</dbReference>
<evidence type="ECO:0000259" key="5">
    <source>
        <dbReference type="PROSITE" id="PS50995"/>
    </source>
</evidence>
<dbReference type="Proteomes" id="UP001596233">
    <property type="component" value="Unassembled WGS sequence"/>
</dbReference>
<dbReference type="PANTHER" id="PTHR42756">
    <property type="entry name" value="TRANSCRIPTIONAL REGULATOR, MARR"/>
    <property type="match status" value="1"/>
</dbReference>
<gene>
    <name evidence="6" type="ORF">ACFP56_03925</name>
</gene>